<dbReference type="InterPro" id="IPR031359">
    <property type="entry name" value="NACHT_N"/>
</dbReference>
<keyword evidence="8" id="KW-1185">Reference proteome</keyword>
<dbReference type="InterPro" id="IPR001680">
    <property type="entry name" value="WD40_rpt"/>
</dbReference>
<dbReference type="EMBL" id="MSFO01000007">
    <property type="protein sequence ID" value="PLB45802.1"/>
    <property type="molecule type" value="Genomic_DNA"/>
</dbReference>
<gene>
    <name evidence="7" type="ORF">P170DRAFT_467015</name>
</gene>
<feature type="compositionally biased region" description="Acidic residues" evidence="4">
    <location>
        <begin position="72"/>
        <end position="81"/>
    </location>
</feature>
<reference evidence="7 8" key="1">
    <citation type="submission" date="2016-12" db="EMBL/GenBank/DDBJ databases">
        <title>The genomes of Aspergillus section Nigri reveals drivers in fungal speciation.</title>
        <authorList>
            <consortium name="DOE Joint Genome Institute"/>
            <person name="Vesth T.C."/>
            <person name="Nybo J."/>
            <person name="Theobald S."/>
            <person name="Brandl J."/>
            <person name="Frisvad J.C."/>
            <person name="Nielsen K.F."/>
            <person name="Lyhne E.K."/>
            <person name="Kogle M.E."/>
            <person name="Kuo A."/>
            <person name="Riley R."/>
            <person name="Clum A."/>
            <person name="Nolan M."/>
            <person name="Lipzen A."/>
            <person name="Salamov A."/>
            <person name="Henrissat B."/>
            <person name="Wiebenga A."/>
            <person name="De Vries R.P."/>
            <person name="Grigoriev I.V."/>
            <person name="Mortensen U.H."/>
            <person name="Andersen M.R."/>
            <person name="Baker S.E."/>
        </authorList>
    </citation>
    <scope>NUCLEOTIDE SEQUENCE [LARGE SCALE GENOMIC DNA]</scope>
    <source>
        <strain evidence="7 8">IBT 23096</strain>
    </source>
</reference>
<protein>
    <recommendedName>
        <fullName evidence="9">WD40 repeat-like protein</fullName>
    </recommendedName>
</protein>
<dbReference type="InterPro" id="IPR027417">
    <property type="entry name" value="P-loop_NTPase"/>
</dbReference>
<evidence type="ECO:0000256" key="3">
    <source>
        <dbReference type="PROSITE-ProRule" id="PRU00221"/>
    </source>
</evidence>
<dbReference type="SUPFAM" id="SSF82171">
    <property type="entry name" value="DPP6 N-terminal domain-like"/>
    <property type="match status" value="1"/>
</dbReference>
<name>A0A2I2FYU0_9EURO</name>
<dbReference type="STRING" id="1392250.A0A2I2FYU0"/>
<dbReference type="RefSeq" id="XP_024701104.1">
    <property type="nucleotide sequence ID" value="XM_024852450.1"/>
</dbReference>
<dbReference type="InterPro" id="IPR036322">
    <property type="entry name" value="WD40_repeat_dom_sf"/>
</dbReference>
<evidence type="ECO:0000259" key="5">
    <source>
        <dbReference type="Pfam" id="PF17100"/>
    </source>
</evidence>
<dbReference type="Pfam" id="PF00400">
    <property type="entry name" value="WD40"/>
    <property type="match status" value="4"/>
</dbReference>
<dbReference type="SUPFAM" id="SSF52540">
    <property type="entry name" value="P-loop containing nucleoside triphosphate hydrolases"/>
    <property type="match status" value="1"/>
</dbReference>
<dbReference type="Proteomes" id="UP000234275">
    <property type="component" value="Unassembled WGS sequence"/>
</dbReference>
<dbReference type="InterPro" id="IPR056884">
    <property type="entry name" value="NPHP3-like_N"/>
</dbReference>
<comment type="caution">
    <text evidence="7">The sequence shown here is derived from an EMBL/GenBank/DDBJ whole genome shotgun (WGS) entry which is preliminary data.</text>
</comment>
<evidence type="ECO:0000259" key="6">
    <source>
        <dbReference type="Pfam" id="PF24883"/>
    </source>
</evidence>
<dbReference type="SUPFAM" id="SSF50978">
    <property type="entry name" value="WD40 repeat-like"/>
    <property type="match status" value="1"/>
</dbReference>
<evidence type="ECO:0000256" key="2">
    <source>
        <dbReference type="ARBA" id="ARBA00022737"/>
    </source>
</evidence>
<evidence type="ECO:0000313" key="7">
    <source>
        <dbReference type="EMBL" id="PLB45802.1"/>
    </source>
</evidence>
<sequence>MPKSKPKKEDLKNFFKLPFRKRKETQSVSQTTPLQPSHSLVNRAESQQDSQSEIQLEATGSSTQNALNENHDELEEQRDETDDSVEYEWGKLWEAAYQQLSEKEKILMDAYRDALLKSDNTKSFVASRQQEDREEQLKSLAHYNLKRIENATPFKLRFKDTEVVLKEEVDRLVHGIIAVKDVISAAISGEPHASLAWAGVLVGLNQSEHAAERSYMPEQACHGSSAGEGTIWLKKKVVSIYTLVFRYQIRFAKRYFQSSVTRYFKDLATVDDWQSMWKDIEQSDDAVSKYLQAKSNATTQDIHDNVQKFYQETQSLLDEANKGVKASSKPRLRMANFTILNGLRPLMSAAYNSGSRAEIDGQCLKGTQEAVLNQIQSWIDDSQTPPIFWLHGMAGTGKSTIARTVASALDRRERLDSKGSLPDEICLGGTFFFRRTQHGHGQATALFRTLARQLVEALPDLAQPICDVIEQNYDIASEIMLNQWRDLVLHPLRDLGKRLLLPLTVILVVDALDECLPETSWDSKSAGQSLPENNIHIIVNLLGQVRELETSHVRVKIFITSRPTDEIGFRFGQLPADNHKSETLLKVPLPRMDDARKDDITRFLGYKLHRIRQIHSRKEDWPGPEKTIQLVLKADGLFIYAATIYRYMEPLKADLDMRLTDILENKIDDGSPQEDLDRLYITILKTEVIGNVTKRERLQRASEFKRIVGYILILSDSLPIHVLSNLVSSESRDMTNTVEEMVRCLHSVLAMSESGRSIELLHLSFRDFLVNRERCGDEFWIDEKRTNLELFERCIEIMSSALKKNVCQFERINVRIEDVKRETLGLYLPEHVQYACCYWVYHLQQSDFTSSSTDKLHGFLKEHFTHWIEAMSLMRKVSLSILVLNDLLNYISTLSTHIDASLSEFVQDAKRFTVYFRSVIEQAPLQLLDDEIALWDTATWRRVQLLKHESSVHAMSFSPDCKSLASSAGTKVRIWHLATGLSSILHEDNTPENDTMAYHMQFSPDGERLVVVFVEGRGLICNPHQKGVLVSFQLFSSASPNRWRPFISAFSPDNRLLLFYFVILHSSDRWHSGAEVWNAVEGVRLQTFESAARGGVSFSPDGKQVWSASTDGRVQIWDSITGSLQEKMNIGPSIAASFSSDVSKLVSLSTDHQVRVWDPAAAKLLRILPGFSSHENIDEPCVDFLSPSSESVTASTFSSLYVWDTATGKSIVELFLPDFLGAGPAFSPNGKLVACGNKIWDCLTPMNQTIDQYQGQSRCHIISPDGTLMVFINRDVLQVRDANLTILKPALAPYHWEFPRARFSVGGKRLITVDRGPLITIWDSGTWDPLQTFRLKIPDGYTPGESYSFQISLDSMTAVYSLEARDGIKYTIGLWHLAVENSFLAIGELDYPLSHLALSSDGSLVASISKDNRVHIWNANSGEVFKTLGDHVYGDLAFSPDNKFIASGGSSLILWDIETGAKCRQVQDQSWHETLSFSQDGQWLLTSRGQFPLAPVFNPCFDLSKKGISRDEEWLLHNGKEMILLPPDEQDLSLRCPDPSLVRENFVVADYGRGAVIEFDDNEESGLI</sequence>
<feature type="domain" description="Nephrocystin 3-like N-terminal" evidence="6">
    <location>
        <begin position="372"/>
        <end position="562"/>
    </location>
</feature>
<evidence type="ECO:0000256" key="4">
    <source>
        <dbReference type="SAM" id="MobiDB-lite"/>
    </source>
</evidence>
<dbReference type="PANTHER" id="PTHR10039:SF17">
    <property type="entry name" value="FUNGAL STAND N-TERMINAL GOODBYE DOMAIN-CONTAINING PROTEIN-RELATED"/>
    <property type="match status" value="1"/>
</dbReference>
<feature type="repeat" description="WD" evidence="3">
    <location>
        <begin position="1096"/>
        <end position="1127"/>
    </location>
</feature>
<dbReference type="InterPro" id="IPR015943">
    <property type="entry name" value="WD40/YVTN_repeat-like_dom_sf"/>
</dbReference>
<dbReference type="Pfam" id="PF17100">
    <property type="entry name" value="NACHT_N"/>
    <property type="match status" value="1"/>
</dbReference>
<proteinExistence type="predicted"/>
<dbReference type="PANTHER" id="PTHR10039">
    <property type="entry name" value="AMELOGENIN"/>
    <property type="match status" value="1"/>
</dbReference>
<dbReference type="OrthoDB" id="674604at2759"/>
<accession>A0A2I2FYU0</accession>
<dbReference type="Pfam" id="PF24883">
    <property type="entry name" value="NPHP3_N"/>
    <property type="match status" value="1"/>
</dbReference>
<evidence type="ECO:0008006" key="9">
    <source>
        <dbReference type="Google" id="ProtNLM"/>
    </source>
</evidence>
<dbReference type="Gene3D" id="3.40.50.300">
    <property type="entry name" value="P-loop containing nucleotide triphosphate hydrolases"/>
    <property type="match status" value="1"/>
</dbReference>
<feature type="region of interest" description="Disordered" evidence="4">
    <location>
        <begin position="1"/>
        <end position="81"/>
    </location>
</feature>
<feature type="repeat" description="WD" evidence="3">
    <location>
        <begin position="1396"/>
        <end position="1427"/>
    </location>
</feature>
<feature type="domain" description="NWD NACHT-NTPase N-terminal" evidence="5">
    <location>
        <begin position="91"/>
        <end position="206"/>
    </location>
</feature>
<dbReference type="GeneID" id="36560148"/>
<keyword evidence="1 3" id="KW-0853">WD repeat</keyword>
<dbReference type="Gene3D" id="2.130.10.10">
    <property type="entry name" value="YVTN repeat-like/Quinoprotein amine dehydrogenase"/>
    <property type="match status" value="4"/>
</dbReference>
<feature type="compositionally biased region" description="Polar residues" evidence="4">
    <location>
        <begin position="26"/>
        <end position="68"/>
    </location>
</feature>
<dbReference type="InterPro" id="IPR019775">
    <property type="entry name" value="WD40_repeat_CS"/>
</dbReference>
<dbReference type="VEuPathDB" id="FungiDB:P170DRAFT_467015"/>
<dbReference type="SMART" id="SM00320">
    <property type="entry name" value="WD40"/>
    <property type="match status" value="5"/>
</dbReference>
<evidence type="ECO:0000256" key="1">
    <source>
        <dbReference type="ARBA" id="ARBA00022574"/>
    </source>
</evidence>
<dbReference type="PROSITE" id="PS50082">
    <property type="entry name" value="WD_REPEATS_2"/>
    <property type="match status" value="3"/>
</dbReference>
<dbReference type="PROSITE" id="PS00678">
    <property type="entry name" value="WD_REPEATS_1"/>
    <property type="match status" value="1"/>
</dbReference>
<feature type="repeat" description="WD" evidence="3">
    <location>
        <begin position="1137"/>
        <end position="1167"/>
    </location>
</feature>
<keyword evidence="2" id="KW-0677">Repeat</keyword>
<organism evidence="7 8">
    <name type="scientific">Aspergillus steynii IBT 23096</name>
    <dbReference type="NCBI Taxonomy" id="1392250"/>
    <lineage>
        <taxon>Eukaryota</taxon>
        <taxon>Fungi</taxon>
        <taxon>Dikarya</taxon>
        <taxon>Ascomycota</taxon>
        <taxon>Pezizomycotina</taxon>
        <taxon>Eurotiomycetes</taxon>
        <taxon>Eurotiomycetidae</taxon>
        <taxon>Eurotiales</taxon>
        <taxon>Aspergillaceae</taxon>
        <taxon>Aspergillus</taxon>
        <taxon>Aspergillus subgen. Circumdati</taxon>
    </lineage>
</organism>
<evidence type="ECO:0000313" key="8">
    <source>
        <dbReference type="Proteomes" id="UP000234275"/>
    </source>
</evidence>